<dbReference type="InterPro" id="IPR013431">
    <property type="entry name" value="Delta_60_rpt"/>
</dbReference>
<reference evidence="2 3" key="1">
    <citation type="submission" date="2019-07" db="EMBL/GenBank/DDBJ databases">
        <title>Whole genome shotgun sequence of Myxococcus fulvus NBRC 100333.</title>
        <authorList>
            <person name="Hosoyama A."/>
            <person name="Uohara A."/>
            <person name="Ohji S."/>
            <person name="Ichikawa N."/>
        </authorList>
    </citation>
    <scope>NUCLEOTIDE SEQUENCE [LARGE SCALE GENOMIC DNA]</scope>
    <source>
        <strain evidence="2 3">NBRC 100333</strain>
    </source>
</reference>
<dbReference type="OrthoDB" id="5380868at2"/>
<evidence type="ECO:0000313" key="2">
    <source>
        <dbReference type="EMBL" id="GEN13486.1"/>
    </source>
</evidence>
<evidence type="ECO:0000313" key="3">
    <source>
        <dbReference type="Proteomes" id="UP000321514"/>
    </source>
</evidence>
<dbReference type="AlphaFoldDB" id="A0A511TH25"/>
<evidence type="ECO:0008006" key="4">
    <source>
        <dbReference type="Google" id="ProtNLM"/>
    </source>
</evidence>
<feature type="chain" id="PRO_5022091922" description="Lipoprotein" evidence="1">
    <location>
        <begin position="23"/>
        <end position="391"/>
    </location>
</feature>
<proteinExistence type="predicted"/>
<dbReference type="Pfam" id="PF17164">
    <property type="entry name" value="DUF5122"/>
    <property type="match status" value="2"/>
</dbReference>
<protein>
    <recommendedName>
        <fullName evidence="4">Lipoprotein</fullName>
    </recommendedName>
</protein>
<dbReference type="RefSeq" id="WP_143097224.1">
    <property type="nucleotide sequence ID" value="NZ_BJXR01000082.1"/>
</dbReference>
<name>A0A511TH25_MYXFU</name>
<dbReference type="EMBL" id="BJXR01000082">
    <property type="protein sequence ID" value="GEN13486.1"/>
    <property type="molecule type" value="Genomic_DNA"/>
</dbReference>
<comment type="caution">
    <text evidence="2">The sequence shown here is derived from an EMBL/GenBank/DDBJ whole genome shotgun (WGS) entry which is preliminary data.</text>
</comment>
<keyword evidence="1" id="KW-0732">Signal</keyword>
<feature type="signal peptide" evidence="1">
    <location>
        <begin position="1"/>
        <end position="22"/>
    </location>
</feature>
<gene>
    <name evidence="2" type="ORF">MFU01_85230</name>
</gene>
<dbReference type="Gene3D" id="2.80.10.50">
    <property type="match status" value="2"/>
</dbReference>
<evidence type="ECO:0000256" key="1">
    <source>
        <dbReference type="SAM" id="SignalP"/>
    </source>
</evidence>
<organism evidence="2 3">
    <name type="scientific">Myxococcus fulvus</name>
    <dbReference type="NCBI Taxonomy" id="33"/>
    <lineage>
        <taxon>Bacteria</taxon>
        <taxon>Pseudomonadati</taxon>
        <taxon>Myxococcota</taxon>
        <taxon>Myxococcia</taxon>
        <taxon>Myxococcales</taxon>
        <taxon>Cystobacterineae</taxon>
        <taxon>Myxococcaceae</taxon>
        <taxon>Myxococcus</taxon>
    </lineage>
</organism>
<accession>A0A511TH25</accession>
<dbReference type="Proteomes" id="UP000321514">
    <property type="component" value="Unassembled WGS sequence"/>
</dbReference>
<sequence length="391" mass="41110">MFKSLRSWAAALFILNIACSSSEPEPTGPRPGDFVEGWPQRVDDQPVQFVPLASGGVVGRGRTHVNSRNLRSPGKIIRYDVAEGGLSQADLIEGGVRTYGPFVLDAQQRVLTAEGGIEPNFQLRMCRIHASEGTFDPSFGQGGCVSFSDMQYGNVVDIIALPSGGVLVSMSGGDAPLVQLTSTGVFDSGFGTDGVVRQFAHVSSLAAQSDGRVLLSFPRLADGTRGKLVRILPSGALDSSFGQGGEIPEAGGILQVGADDSFMVWSGQSLFSYLADGTPDVTFGTNGSVNVQELTGTTTSPFGIRAFTRDASGRIYVSAGFGTEASGFGGLLVRLTPSGSLDPDFQLRLGDGIHLHQVGSALAIGADGKVWTMMSFDPNYQNAMRLVLIHP</sequence>